<dbReference type="Proteomes" id="UP001597249">
    <property type="component" value="Unassembled WGS sequence"/>
</dbReference>
<comment type="caution">
    <text evidence="6">The sequence shown here is derived from an EMBL/GenBank/DDBJ whole genome shotgun (WGS) entry which is preliminary data.</text>
</comment>
<keyword evidence="1" id="KW-0479">Metal-binding</keyword>
<dbReference type="Gene3D" id="3.60.21.10">
    <property type="match status" value="1"/>
</dbReference>
<evidence type="ECO:0000256" key="3">
    <source>
        <dbReference type="ARBA" id="ARBA00023004"/>
    </source>
</evidence>
<dbReference type="RefSeq" id="WP_125584297.1">
    <property type="nucleotide sequence ID" value="NZ_JBHTMO010000006.1"/>
</dbReference>
<dbReference type="InterPro" id="IPR004843">
    <property type="entry name" value="Calcineurin-like_PHP"/>
</dbReference>
<dbReference type="EMBL" id="JBHTMO010000006">
    <property type="protein sequence ID" value="MFD1392570.1"/>
    <property type="molecule type" value="Genomic_DNA"/>
</dbReference>
<comment type="similarity">
    <text evidence="4">Belongs to the cyclic nucleotide phosphodiesterase class-III family.</text>
</comment>
<sequence>MDLGSLHLFILADLHLGSTRHTTASFHHALVNMRRLDPAAAVVVAGDITDWGAPEQFQDAWSALEKVPVDQLIVCLGNHDVRGPHTLDWNNDQESDPTYFRDVVLPEYQAHYLSRLPGAVAWQPYFTVDLGDYHFIVMNSEKGLKDAAYISAQQIAWLDEQLQAGEDEGQKNLVLVHQALRDTHWRSNIGGGFGIQDAVVKDVLRRHPNTFILSGHLHNGFGVAEAIPRSFGTCIDLPAFALSVNGYVGAALGYYCTFSARTMKFAAWDFAINRPLPQYDLLLSTTTLAAALPGLAKKDPEAASRALQLLHRSYSSATVDDPRQAEVPAAPAEKLFGAAVQTQITDLIGSVRPRRALDQDLNLKPYHAYFARRDDSVEAISRLSQNLLMGSASDAAIEARLTRQFVQARLAQVAPQFARFSDDQLRSLAEEAQRLLVGVFPRVDRTALEQALAAHAQAQDAQTRLVAAEARYLLKDPAATQPTIDAMVARLDKLPVD</sequence>
<gene>
    <name evidence="6" type="ORF">ACFQ3L_03075</name>
</gene>
<dbReference type="InterPro" id="IPR029052">
    <property type="entry name" value="Metallo-depent_PP-like"/>
</dbReference>
<dbReference type="PANTHER" id="PTHR42988">
    <property type="entry name" value="PHOSPHOHYDROLASE"/>
    <property type="match status" value="1"/>
</dbReference>
<accession>A0ABW4B6D8</accession>
<name>A0ABW4B6D8_9LACO</name>
<evidence type="ECO:0000259" key="5">
    <source>
        <dbReference type="Pfam" id="PF00149"/>
    </source>
</evidence>
<evidence type="ECO:0000256" key="2">
    <source>
        <dbReference type="ARBA" id="ARBA00022801"/>
    </source>
</evidence>
<keyword evidence="7" id="KW-1185">Reference proteome</keyword>
<feature type="domain" description="Calcineurin-like phosphoesterase" evidence="5">
    <location>
        <begin position="8"/>
        <end position="219"/>
    </location>
</feature>
<evidence type="ECO:0000256" key="1">
    <source>
        <dbReference type="ARBA" id="ARBA00022723"/>
    </source>
</evidence>
<keyword evidence="3" id="KW-0408">Iron</keyword>
<evidence type="ECO:0000313" key="7">
    <source>
        <dbReference type="Proteomes" id="UP001597249"/>
    </source>
</evidence>
<proteinExistence type="inferred from homology"/>
<dbReference type="PANTHER" id="PTHR42988:SF2">
    <property type="entry name" value="CYCLIC NUCLEOTIDE PHOSPHODIESTERASE CBUA0032-RELATED"/>
    <property type="match status" value="1"/>
</dbReference>
<evidence type="ECO:0000313" key="6">
    <source>
        <dbReference type="EMBL" id="MFD1392570.1"/>
    </source>
</evidence>
<keyword evidence="2 6" id="KW-0378">Hydrolase</keyword>
<dbReference type="GO" id="GO:0016787">
    <property type="term" value="F:hydrolase activity"/>
    <property type="evidence" value="ECO:0007669"/>
    <property type="project" value="UniProtKB-KW"/>
</dbReference>
<reference evidence="7" key="1">
    <citation type="journal article" date="2019" name="Int. J. Syst. Evol. Microbiol.">
        <title>The Global Catalogue of Microorganisms (GCM) 10K type strain sequencing project: providing services to taxonomists for standard genome sequencing and annotation.</title>
        <authorList>
            <consortium name="The Broad Institute Genomics Platform"/>
            <consortium name="The Broad Institute Genome Sequencing Center for Infectious Disease"/>
            <person name="Wu L."/>
            <person name="Ma J."/>
        </authorList>
    </citation>
    <scope>NUCLEOTIDE SEQUENCE [LARGE SCALE GENOMIC DNA]</scope>
    <source>
        <strain evidence="7">CCM 8911</strain>
    </source>
</reference>
<evidence type="ECO:0000256" key="4">
    <source>
        <dbReference type="ARBA" id="ARBA00025742"/>
    </source>
</evidence>
<dbReference type="InterPro" id="IPR050884">
    <property type="entry name" value="CNP_phosphodiesterase-III"/>
</dbReference>
<dbReference type="SUPFAM" id="SSF56300">
    <property type="entry name" value="Metallo-dependent phosphatases"/>
    <property type="match status" value="1"/>
</dbReference>
<organism evidence="6 7">
    <name type="scientific">Lacticaseibacillus jixianensis</name>
    <dbReference type="NCBI Taxonomy" id="2486012"/>
    <lineage>
        <taxon>Bacteria</taxon>
        <taxon>Bacillati</taxon>
        <taxon>Bacillota</taxon>
        <taxon>Bacilli</taxon>
        <taxon>Lactobacillales</taxon>
        <taxon>Lactobacillaceae</taxon>
        <taxon>Lacticaseibacillus</taxon>
    </lineage>
</organism>
<dbReference type="Pfam" id="PF00149">
    <property type="entry name" value="Metallophos"/>
    <property type="match status" value="1"/>
</dbReference>
<protein>
    <submittedName>
        <fullName evidence="6">Metallophosphoesterase family protein</fullName>
        <ecNumber evidence="6">3.1.-.-</ecNumber>
    </submittedName>
</protein>
<dbReference type="EC" id="3.1.-.-" evidence="6"/>